<dbReference type="GO" id="GO:0005829">
    <property type="term" value="C:cytosol"/>
    <property type="evidence" value="ECO:0007669"/>
    <property type="project" value="TreeGrafter"/>
</dbReference>
<evidence type="ECO:0000313" key="3">
    <source>
        <dbReference type="EMBL" id="GIP14852.1"/>
    </source>
</evidence>
<feature type="domain" description="Metalloprotease TldD/E central" evidence="2">
    <location>
        <begin position="115"/>
        <end position="206"/>
    </location>
</feature>
<reference evidence="3" key="1">
    <citation type="submission" date="2021-03" db="EMBL/GenBank/DDBJ databases">
        <title>Antimicrobial resistance genes in bacteria isolated from Japanese honey, and their potential for conferring macrolide and lincosamide resistance in the American foulbrood pathogen Paenibacillus larvae.</title>
        <authorList>
            <person name="Okamoto M."/>
            <person name="Kumagai M."/>
            <person name="Kanamori H."/>
            <person name="Takamatsu D."/>
        </authorList>
    </citation>
    <scope>NUCLEOTIDE SEQUENCE</scope>
    <source>
        <strain evidence="3">J40TS1</strain>
    </source>
</reference>
<dbReference type="AlphaFoldDB" id="A0A919YI92"/>
<dbReference type="InterPro" id="IPR045570">
    <property type="entry name" value="Metalloprtase-TldD/E_cen_dom"/>
</dbReference>
<dbReference type="RefSeq" id="WP_213513038.1">
    <property type="nucleotide sequence ID" value="NZ_BOSE01000001.1"/>
</dbReference>
<accession>A0A919YI92</accession>
<dbReference type="Gene3D" id="3.30.2290.10">
    <property type="entry name" value="PmbA/TldD superfamily"/>
    <property type="match status" value="1"/>
</dbReference>
<dbReference type="PANTHER" id="PTHR43421:SF1">
    <property type="entry name" value="METALLOPROTEASE PMBA"/>
    <property type="match status" value="1"/>
</dbReference>
<dbReference type="SUPFAM" id="SSF111283">
    <property type="entry name" value="Putative modulator of DNA gyrase, PmbA/TldD"/>
    <property type="match status" value="1"/>
</dbReference>
<protein>
    <submittedName>
        <fullName evidence="3">Peptidase</fullName>
    </submittedName>
</protein>
<dbReference type="GO" id="GO:0008237">
    <property type="term" value="F:metallopeptidase activity"/>
    <property type="evidence" value="ECO:0007669"/>
    <property type="project" value="InterPro"/>
</dbReference>
<keyword evidence="4" id="KW-1185">Reference proteome</keyword>
<feature type="domain" description="Metalloprotease TldD/E C-terminal" evidence="1">
    <location>
        <begin position="216"/>
        <end position="453"/>
    </location>
</feature>
<dbReference type="InterPro" id="IPR047657">
    <property type="entry name" value="PmbA"/>
</dbReference>
<dbReference type="PANTHER" id="PTHR43421">
    <property type="entry name" value="METALLOPROTEASE PMBA"/>
    <property type="match status" value="1"/>
</dbReference>
<dbReference type="InterPro" id="IPR035068">
    <property type="entry name" value="TldD/PmbA_N"/>
</dbReference>
<dbReference type="InterPro" id="IPR045569">
    <property type="entry name" value="Metalloprtase-TldD/E_C"/>
</dbReference>
<dbReference type="Pfam" id="PF19290">
    <property type="entry name" value="PmbA_TldD_2nd"/>
    <property type="match status" value="1"/>
</dbReference>
<evidence type="ECO:0000313" key="4">
    <source>
        <dbReference type="Proteomes" id="UP000683139"/>
    </source>
</evidence>
<evidence type="ECO:0000259" key="2">
    <source>
        <dbReference type="Pfam" id="PF19290"/>
    </source>
</evidence>
<proteinExistence type="predicted"/>
<dbReference type="Proteomes" id="UP000683139">
    <property type="component" value="Unassembled WGS sequence"/>
</dbReference>
<name>A0A919YI92_9BACL</name>
<dbReference type="EMBL" id="BOSE01000001">
    <property type="protein sequence ID" value="GIP14852.1"/>
    <property type="molecule type" value="Genomic_DNA"/>
</dbReference>
<dbReference type="InterPro" id="IPR036059">
    <property type="entry name" value="TldD/PmbA_sf"/>
</dbReference>
<sequence>MKIQQFSQLLFAEAKKNGFTDCQLNFTTGSGIMMSIPQGEQHHVKTGVVFTGSIGDCSASAYSELLSEQAIYYLINAVKENVEAIGGKPYHYYDGKAEYPQLPSVDKSIEDVEAVKQLHAEILDELALYPELAKTTGVLHANSITQRIINTRGLDVTHTSNQIYCILYVVAEQNGSLTNSLIYRGGTALADVKVKEMVKSAYDKAANYFGARQVPTGKYSIVLPNDTASLMVQGFSVFFSAASVLNKISNLGGKLNQKIAGNCVTIVDDPHDPLGVFVWPFDARGVPSSKRVLVEQGVLKSYLHDIETAQQFEQPSGEPGSFWQLDYNYAPKIYPSNFYVQPGDKSCDELIAQMGDGLYVTDVTAYFHGAGINAISGDFSIPATGFVVENGKITKPFDGITIAGNLYDFMQNIEAVGNDLLFGLPTSFRPGAPMAYGCYGSPSMLVKNITVSGS</sequence>
<dbReference type="GO" id="GO:0006508">
    <property type="term" value="P:proteolysis"/>
    <property type="evidence" value="ECO:0007669"/>
    <property type="project" value="InterPro"/>
</dbReference>
<organism evidence="3 4">
    <name type="scientific">Paenibacillus montaniterrae</name>
    <dbReference type="NCBI Taxonomy" id="429341"/>
    <lineage>
        <taxon>Bacteria</taxon>
        <taxon>Bacillati</taxon>
        <taxon>Bacillota</taxon>
        <taxon>Bacilli</taxon>
        <taxon>Bacillales</taxon>
        <taxon>Paenibacillaceae</taxon>
        <taxon>Paenibacillus</taxon>
    </lineage>
</organism>
<comment type="caution">
    <text evidence="3">The sequence shown here is derived from an EMBL/GenBank/DDBJ whole genome shotgun (WGS) entry which is preliminary data.</text>
</comment>
<evidence type="ECO:0000259" key="1">
    <source>
        <dbReference type="Pfam" id="PF19289"/>
    </source>
</evidence>
<dbReference type="Pfam" id="PF19289">
    <property type="entry name" value="PmbA_TldD_3rd"/>
    <property type="match status" value="1"/>
</dbReference>
<gene>
    <name evidence="3" type="ORF">J40TS1_04940</name>
</gene>